<accession>A0A4U5MLK4</accession>
<comment type="caution">
    <text evidence="2">The sequence shown here is derived from an EMBL/GenBank/DDBJ whole genome shotgun (WGS) entry which is preliminary data.</text>
</comment>
<dbReference type="EMBL" id="AZBU02000007">
    <property type="protein sequence ID" value="TKR70338.1"/>
    <property type="molecule type" value="Genomic_DNA"/>
</dbReference>
<gene>
    <name evidence="2" type="ORF">L596_022377</name>
</gene>
<reference evidence="2 3" key="2">
    <citation type="journal article" date="2019" name="G3 (Bethesda)">
        <title>Hybrid Assembly of the Genome of the Entomopathogenic Nematode Steinernema carpocapsae Identifies the X-Chromosome.</title>
        <authorList>
            <person name="Serra L."/>
            <person name="Macchietto M."/>
            <person name="Macias-Munoz A."/>
            <person name="McGill C.J."/>
            <person name="Rodriguez I.M."/>
            <person name="Rodriguez B."/>
            <person name="Murad R."/>
            <person name="Mortazavi A."/>
        </authorList>
    </citation>
    <scope>NUCLEOTIDE SEQUENCE [LARGE SCALE GENOMIC DNA]</scope>
    <source>
        <strain evidence="2 3">ALL</strain>
    </source>
</reference>
<dbReference type="Proteomes" id="UP000298663">
    <property type="component" value="Unassembled WGS sequence"/>
</dbReference>
<organism evidence="2 3">
    <name type="scientific">Steinernema carpocapsae</name>
    <name type="common">Entomopathogenic nematode</name>
    <dbReference type="NCBI Taxonomy" id="34508"/>
    <lineage>
        <taxon>Eukaryota</taxon>
        <taxon>Metazoa</taxon>
        <taxon>Ecdysozoa</taxon>
        <taxon>Nematoda</taxon>
        <taxon>Chromadorea</taxon>
        <taxon>Rhabditida</taxon>
        <taxon>Tylenchina</taxon>
        <taxon>Panagrolaimomorpha</taxon>
        <taxon>Strongyloidoidea</taxon>
        <taxon>Steinernematidae</taxon>
        <taxon>Steinernema</taxon>
    </lineage>
</organism>
<evidence type="ECO:0000313" key="2">
    <source>
        <dbReference type="EMBL" id="TKR70338.1"/>
    </source>
</evidence>
<feature type="region of interest" description="Disordered" evidence="1">
    <location>
        <begin position="36"/>
        <end position="61"/>
    </location>
</feature>
<sequence length="69" mass="7841">MMHRLFTLGARSTDVTQAKQRSTSLADFCFVSPQKDLTSQEEDRPVKEPPDSFSQDARPNLPCVHYKVT</sequence>
<reference evidence="2 3" key="1">
    <citation type="journal article" date="2015" name="Genome Biol.">
        <title>Comparative genomics of Steinernema reveals deeply conserved gene regulatory networks.</title>
        <authorList>
            <person name="Dillman A.R."/>
            <person name="Macchietto M."/>
            <person name="Porter C.F."/>
            <person name="Rogers A."/>
            <person name="Williams B."/>
            <person name="Antoshechkin I."/>
            <person name="Lee M.M."/>
            <person name="Goodwin Z."/>
            <person name="Lu X."/>
            <person name="Lewis E.E."/>
            <person name="Goodrich-Blair H."/>
            <person name="Stock S.P."/>
            <person name="Adams B.J."/>
            <person name="Sternberg P.W."/>
            <person name="Mortazavi A."/>
        </authorList>
    </citation>
    <scope>NUCLEOTIDE SEQUENCE [LARGE SCALE GENOMIC DNA]</scope>
    <source>
        <strain evidence="2 3">ALL</strain>
    </source>
</reference>
<protein>
    <submittedName>
        <fullName evidence="2">Uncharacterized protein</fullName>
    </submittedName>
</protein>
<keyword evidence="3" id="KW-1185">Reference proteome</keyword>
<evidence type="ECO:0000313" key="3">
    <source>
        <dbReference type="Proteomes" id="UP000298663"/>
    </source>
</evidence>
<proteinExistence type="predicted"/>
<dbReference type="AlphaFoldDB" id="A0A4U5MLK4"/>
<evidence type="ECO:0000256" key="1">
    <source>
        <dbReference type="SAM" id="MobiDB-lite"/>
    </source>
</evidence>
<name>A0A4U5MLK4_STECR</name>
<feature type="compositionally biased region" description="Basic and acidic residues" evidence="1">
    <location>
        <begin position="41"/>
        <end position="50"/>
    </location>
</feature>